<dbReference type="PROSITE" id="PS00579">
    <property type="entry name" value="RIBOSOMAL_L29"/>
    <property type="match status" value="1"/>
</dbReference>
<evidence type="ECO:0000313" key="8">
    <source>
        <dbReference type="Proteomes" id="UP000176241"/>
    </source>
</evidence>
<protein>
    <recommendedName>
        <fullName evidence="4 5">Large ribosomal subunit protein uL29</fullName>
    </recommendedName>
</protein>
<dbReference type="Pfam" id="PF00831">
    <property type="entry name" value="Ribosomal_L29"/>
    <property type="match status" value="1"/>
</dbReference>
<evidence type="ECO:0000256" key="5">
    <source>
        <dbReference type="HAMAP-Rule" id="MF_00374"/>
    </source>
</evidence>
<evidence type="ECO:0000256" key="6">
    <source>
        <dbReference type="SAM" id="Coils"/>
    </source>
</evidence>
<dbReference type="GO" id="GO:0006412">
    <property type="term" value="P:translation"/>
    <property type="evidence" value="ECO:0007669"/>
    <property type="project" value="UniProtKB-UniRule"/>
</dbReference>
<accession>A0A1G1XZT4</accession>
<organism evidence="7 8">
    <name type="scientific">Candidatus Buchananbacteria bacterium RIFCSPHIGHO2_01_FULL_39_8</name>
    <dbReference type="NCBI Taxonomy" id="1797533"/>
    <lineage>
        <taxon>Bacteria</taxon>
        <taxon>Candidatus Buchananiibacteriota</taxon>
    </lineage>
</organism>
<keyword evidence="6" id="KW-0175">Coiled coil</keyword>
<dbReference type="GO" id="GO:1990904">
    <property type="term" value="C:ribonucleoprotein complex"/>
    <property type="evidence" value="ECO:0007669"/>
    <property type="project" value="UniProtKB-KW"/>
</dbReference>
<gene>
    <name evidence="5" type="primary">rpmC</name>
    <name evidence="7" type="ORF">A2731_01400</name>
</gene>
<evidence type="ECO:0000313" key="7">
    <source>
        <dbReference type="EMBL" id="OGY45548.1"/>
    </source>
</evidence>
<dbReference type="InterPro" id="IPR001854">
    <property type="entry name" value="Ribosomal_uL29"/>
</dbReference>
<dbReference type="GO" id="GO:0003735">
    <property type="term" value="F:structural constituent of ribosome"/>
    <property type="evidence" value="ECO:0007669"/>
    <property type="project" value="InterPro"/>
</dbReference>
<dbReference type="Gene3D" id="1.10.287.310">
    <property type="match status" value="1"/>
</dbReference>
<dbReference type="AlphaFoldDB" id="A0A1G1XZT4"/>
<name>A0A1G1XZT4_9BACT</name>
<keyword evidence="3 5" id="KW-0687">Ribonucleoprotein</keyword>
<proteinExistence type="inferred from homology"/>
<evidence type="ECO:0000256" key="2">
    <source>
        <dbReference type="ARBA" id="ARBA00022980"/>
    </source>
</evidence>
<sequence>MKFKELKSKPEAELNKVLNELRDKLRELRFKVTSKQLKNLRDVRETKKTIARILTLLKQKTQELKIRNNSANDQK</sequence>
<keyword evidence="2 5" id="KW-0689">Ribosomal protein</keyword>
<evidence type="ECO:0000256" key="3">
    <source>
        <dbReference type="ARBA" id="ARBA00023274"/>
    </source>
</evidence>
<dbReference type="InterPro" id="IPR036049">
    <property type="entry name" value="Ribosomal_uL29_sf"/>
</dbReference>
<dbReference type="InterPro" id="IPR018254">
    <property type="entry name" value="Ribosomal_uL29_CS"/>
</dbReference>
<comment type="similarity">
    <text evidence="1 5">Belongs to the universal ribosomal protein uL29 family.</text>
</comment>
<dbReference type="SUPFAM" id="SSF46561">
    <property type="entry name" value="Ribosomal protein L29 (L29p)"/>
    <property type="match status" value="1"/>
</dbReference>
<reference evidence="7 8" key="1">
    <citation type="journal article" date="2016" name="Nat. Commun.">
        <title>Thousands of microbial genomes shed light on interconnected biogeochemical processes in an aquifer system.</title>
        <authorList>
            <person name="Anantharaman K."/>
            <person name="Brown C.T."/>
            <person name="Hug L.A."/>
            <person name="Sharon I."/>
            <person name="Castelle C.J."/>
            <person name="Probst A.J."/>
            <person name="Thomas B.C."/>
            <person name="Singh A."/>
            <person name="Wilkins M.J."/>
            <person name="Karaoz U."/>
            <person name="Brodie E.L."/>
            <person name="Williams K.H."/>
            <person name="Hubbard S.S."/>
            <person name="Banfield J.F."/>
        </authorList>
    </citation>
    <scope>NUCLEOTIDE SEQUENCE [LARGE SCALE GENOMIC DNA]</scope>
</reference>
<dbReference type="HAMAP" id="MF_00374">
    <property type="entry name" value="Ribosomal_uL29"/>
    <property type="match status" value="1"/>
</dbReference>
<dbReference type="Proteomes" id="UP000176241">
    <property type="component" value="Unassembled WGS sequence"/>
</dbReference>
<evidence type="ECO:0000256" key="4">
    <source>
        <dbReference type="ARBA" id="ARBA00035204"/>
    </source>
</evidence>
<dbReference type="STRING" id="1797533.A2731_01400"/>
<comment type="caution">
    <text evidence="7">The sequence shown here is derived from an EMBL/GenBank/DDBJ whole genome shotgun (WGS) entry which is preliminary data.</text>
</comment>
<dbReference type="GO" id="GO:0005840">
    <property type="term" value="C:ribosome"/>
    <property type="evidence" value="ECO:0007669"/>
    <property type="project" value="UniProtKB-KW"/>
</dbReference>
<dbReference type="NCBIfam" id="TIGR00012">
    <property type="entry name" value="L29"/>
    <property type="match status" value="1"/>
</dbReference>
<feature type="coiled-coil region" evidence="6">
    <location>
        <begin position="11"/>
        <end position="74"/>
    </location>
</feature>
<dbReference type="EMBL" id="MHIC01000016">
    <property type="protein sequence ID" value="OGY45548.1"/>
    <property type="molecule type" value="Genomic_DNA"/>
</dbReference>
<evidence type="ECO:0000256" key="1">
    <source>
        <dbReference type="ARBA" id="ARBA00009254"/>
    </source>
</evidence>